<dbReference type="EMBL" id="SRLE01000010">
    <property type="protein sequence ID" value="TGD72323.1"/>
    <property type="molecule type" value="Genomic_DNA"/>
</dbReference>
<sequence>MTTLQTDRLKLREVELADAPFMLELINQPAWKAFITQHDVRSEQQAADYIDTRIRSMYRTHGHGLWLVESKASARSLGLCGLLRREGLADIDLGFAFLPTTWGNGFAREASIACLQHAFDTLKVERVAAITVPENTRSIRALIALGFAYVSPYSLADSQDVLDLYSLDADSFNLHIHR</sequence>
<protein>
    <submittedName>
        <fullName evidence="2">N-acetyltransferase</fullName>
    </submittedName>
</protein>
<evidence type="ECO:0000259" key="1">
    <source>
        <dbReference type="PROSITE" id="PS51186"/>
    </source>
</evidence>
<dbReference type="PANTHER" id="PTHR43792:SF1">
    <property type="entry name" value="N-ACETYLTRANSFERASE DOMAIN-CONTAINING PROTEIN"/>
    <property type="match status" value="1"/>
</dbReference>
<dbReference type="OrthoDB" id="9798081at2"/>
<dbReference type="RefSeq" id="WP_135445445.1">
    <property type="nucleotide sequence ID" value="NZ_SRLE01000010.1"/>
</dbReference>
<reference evidence="2 3" key="1">
    <citation type="submission" date="2019-04" db="EMBL/GenBank/DDBJ databases">
        <title>Taxonomy of novel Haliea sp. from mangrove soil of West Coast of India.</title>
        <authorList>
            <person name="Verma A."/>
            <person name="Kumar P."/>
            <person name="Krishnamurthi S."/>
        </authorList>
    </citation>
    <scope>NUCLEOTIDE SEQUENCE [LARGE SCALE GENOMIC DNA]</scope>
    <source>
        <strain evidence="2 3">SAOS-164</strain>
    </source>
</reference>
<dbReference type="SUPFAM" id="SSF55729">
    <property type="entry name" value="Acyl-CoA N-acyltransferases (Nat)"/>
    <property type="match status" value="1"/>
</dbReference>
<keyword evidence="3" id="KW-1185">Reference proteome</keyword>
<keyword evidence="2" id="KW-0808">Transferase</keyword>
<dbReference type="GO" id="GO:0016747">
    <property type="term" value="F:acyltransferase activity, transferring groups other than amino-acyl groups"/>
    <property type="evidence" value="ECO:0007669"/>
    <property type="project" value="InterPro"/>
</dbReference>
<comment type="caution">
    <text evidence="2">The sequence shown here is derived from an EMBL/GenBank/DDBJ whole genome shotgun (WGS) entry which is preliminary data.</text>
</comment>
<dbReference type="PROSITE" id="PS51186">
    <property type="entry name" value="GNAT"/>
    <property type="match status" value="1"/>
</dbReference>
<dbReference type="InterPro" id="IPR051531">
    <property type="entry name" value="N-acetyltransferase"/>
</dbReference>
<dbReference type="AlphaFoldDB" id="A0A4Z0LY79"/>
<name>A0A4Z0LY79_9GAMM</name>
<feature type="domain" description="N-acetyltransferase" evidence="1">
    <location>
        <begin position="9"/>
        <end position="168"/>
    </location>
</feature>
<dbReference type="InterPro" id="IPR000182">
    <property type="entry name" value="GNAT_dom"/>
</dbReference>
<accession>A0A4Z0LY79</accession>
<evidence type="ECO:0000313" key="2">
    <source>
        <dbReference type="EMBL" id="TGD72323.1"/>
    </source>
</evidence>
<dbReference type="Proteomes" id="UP000298050">
    <property type="component" value="Unassembled WGS sequence"/>
</dbReference>
<dbReference type="InterPro" id="IPR016181">
    <property type="entry name" value="Acyl_CoA_acyltransferase"/>
</dbReference>
<gene>
    <name evidence="2" type="ORF">E4634_15270</name>
</gene>
<proteinExistence type="predicted"/>
<evidence type="ECO:0000313" key="3">
    <source>
        <dbReference type="Proteomes" id="UP000298050"/>
    </source>
</evidence>
<organism evidence="2 3">
    <name type="scientific">Mangrovimicrobium sediminis</name>
    <dbReference type="NCBI Taxonomy" id="2562682"/>
    <lineage>
        <taxon>Bacteria</taxon>
        <taxon>Pseudomonadati</taxon>
        <taxon>Pseudomonadota</taxon>
        <taxon>Gammaproteobacteria</taxon>
        <taxon>Cellvibrionales</taxon>
        <taxon>Halieaceae</taxon>
        <taxon>Mangrovimicrobium</taxon>
    </lineage>
</organism>
<dbReference type="Gene3D" id="3.40.630.30">
    <property type="match status" value="1"/>
</dbReference>
<dbReference type="PANTHER" id="PTHR43792">
    <property type="entry name" value="GNAT FAMILY, PUTATIVE (AFU_ORTHOLOGUE AFUA_3G00765)-RELATED-RELATED"/>
    <property type="match status" value="1"/>
</dbReference>
<dbReference type="Pfam" id="PF13302">
    <property type="entry name" value="Acetyltransf_3"/>
    <property type="match status" value="1"/>
</dbReference>